<protein>
    <submittedName>
        <fullName evidence="2">Uncharacterized protein</fullName>
    </submittedName>
</protein>
<gene>
    <name evidence="2" type="ORF">LCGC14_2456050</name>
</gene>
<sequence>MELDTVLKHRNSFYRLCGTESDDPDLTLQGEGDTEVVDLYLTDGCRNAQQWMLDMGYGGWRKRSPALSWTGTDATTGGRSSSLPSDFLRAYGNERESCLREANGDPWGTQISPERDRLKGNFFYFRGDELWLARLASPPTTLYLEYHYTHPGWDGLADGDIDFPKRARRLIVAEAANVAKEENWLPGGPEMEMKIERALRRARSEARGYSRQTKQPRQFRKVRRVGNRW</sequence>
<feature type="compositionally biased region" description="Basic residues" evidence="1">
    <location>
        <begin position="217"/>
        <end position="229"/>
    </location>
</feature>
<proteinExistence type="predicted"/>
<dbReference type="AlphaFoldDB" id="A0A0F9BEM2"/>
<evidence type="ECO:0000313" key="2">
    <source>
        <dbReference type="EMBL" id="KKL20379.1"/>
    </source>
</evidence>
<feature type="region of interest" description="Disordered" evidence="1">
    <location>
        <begin position="204"/>
        <end position="229"/>
    </location>
</feature>
<accession>A0A0F9BEM2</accession>
<reference evidence="2" key="1">
    <citation type="journal article" date="2015" name="Nature">
        <title>Complex archaea that bridge the gap between prokaryotes and eukaryotes.</title>
        <authorList>
            <person name="Spang A."/>
            <person name="Saw J.H."/>
            <person name="Jorgensen S.L."/>
            <person name="Zaremba-Niedzwiedzka K."/>
            <person name="Martijn J."/>
            <person name="Lind A.E."/>
            <person name="van Eijk R."/>
            <person name="Schleper C."/>
            <person name="Guy L."/>
            <person name="Ettema T.J."/>
        </authorList>
    </citation>
    <scope>NUCLEOTIDE SEQUENCE</scope>
</reference>
<name>A0A0F9BEM2_9ZZZZ</name>
<dbReference type="EMBL" id="LAZR01038122">
    <property type="protein sequence ID" value="KKL20379.1"/>
    <property type="molecule type" value="Genomic_DNA"/>
</dbReference>
<comment type="caution">
    <text evidence="2">The sequence shown here is derived from an EMBL/GenBank/DDBJ whole genome shotgun (WGS) entry which is preliminary data.</text>
</comment>
<evidence type="ECO:0000256" key="1">
    <source>
        <dbReference type="SAM" id="MobiDB-lite"/>
    </source>
</evidence>
<organism evidence="2">
    <name type="scientific">marine sediment metagenome</name>
    <dbReference type="NCBI Taxonomy" id="412755"/>
    <lineage>
        <taxon>unclassified sequences</taxon>
        <taxon>metagenomes</taxon>
        <taxon>ecological metagenomes</taxon>
    </lineage>
</organism>